<dbReference type="EnsemblFungi" id="FOXG_11416T0">
    <property type="protein sequence ID" value="FOXG_11416P0"/>
    <property type="gene ID" value="FOXG_11416"/>
</dbReference>
<reference evidence="5" key="2">
    <citation type="submission" date="2025-08" db="UniProtKB">
        <authorList>
            <consortium name="EnsemblFungi"/>
        </authorList>
    </citation>
    <scope>IDENTIFICATION</scope>
    <source>
        <strain evidence="5">4287 / CBS 123668 / FGSC 9935 / NRRL 34936</strain>
    </source>
</reference>
<evidence type="ECO:0000256" key="2">
    <source>
        <dbReference type="ARBA" id="ARBA00022525"/>
    </source>
</evidence>
<keyword evidence="4" id="KW-1015">Disulfide bond</keyword>
<evidence type="ECO:0000256" key="3">
    <source>
        <dbReference type="ARBA" id="ARBA00022729"/>
    </source>
</evidence>
<proteinExistence type="predicted"/>
<dbReference type="GO" id="GO:0005576">
    <property type="term" value="C:extracellular region"/>
    <property type="evidence" value="ECO:0007669"/>
    <property type="project" value="UniProtKB-SubCell"/>
</dbReference>
<accession>A0A0D2Y562</accession>
<comment type="subcellular location">
    <subcellularLocation>
        <location evidence="1">Secreted</location>
    </subcellularLocation>
</comment>
<evidence type="ECO:0000256" key="1">
    <source>
        <dbReference type="ARBA" id="ARBA00004613"/>
    </source>
</evidence>
<sequence>MQFFTLLCLATSALALPQTLTKRETCMDKGSKVTEWTVKDFKYEAVYTQNTPTKQTNSATVTFTLQNRGVGYEGKCSAKSTDAKKDFFTGNTDYNCDVPFEGDSASFKYNRKSGVIAIFQHWSCVKEGGWYEAKGNTTFTPKCTKKTWKNAHYKAGGDKAYSNRRVTCQQKQLKVPVLEMQAVL</sequence>
<name>A0A0D2Y562_FUSOF</name>
<organism evidence="5 6">
    <name type="scientific">Fusarium oxysporum (strain Fo5176)</name>
    <name type="common">Fusarium vascular wilt</name>
    <dbReference type="NCBI Taxonomy" id="660025"/>
    <lineage>
        <taxon>Eukaryota</taxon>
        <taxon>Fungi</taxon>
        <taxon>Dikarya</taxon>
        <taxon>Ascomycota</taxon>
        <taxon>Pezizomycotina</taxon>
        <taxon>Sordariomycetes</taxon>
        <taxon>Hypocreomycetidae</taxon>
        <taxon>Hypocreales</taxon>
        <taxon>Nectriaceae</taxon>
        <taxon>Fusarium</taxon>
        <taxon>Fusarium oxysporum species complex</taxon>
    </lineage>
</organism>
<reference evidence="6" key="1">
    <citation type="journal article" date="2012" name="Mol. Plant Microbe Interact.">
        <title>A highly conserved effector in Fusarium oxysporum is required for full virulence on Arabidopsis.</title>
        <authorList>
            <person name="Thatcher L.F."/>
            <person name="Gardiner D.M."/>
            <person name="Kazan K."/>
            <person name="Manners J."/>
        </authorList>
    </citation>
    <scope>NUCLEOTIDE SEQUENCE [LARGE SCALE GENOMIC DNA]</scope>
    <source>
        <strain evidence="6">Fo5176</strain>
    </source>
</reference>
<evidence type="ECO:0000313" key="6">
    <source>
        <dbReference type="Proteomes" id="UP000002489"/>
    </source>
</evidence>
<gene>
    <name evidence="5" type="primary">28952819</name>
</gene>
<dbReference type="AlphaFoldDB" id="A0A0D2Y562"/>
<keyword evidence="3" id="KW-0732">Signal</keyword>
<dbReference type="Proteomes" id="UP000002489">
    <property type="component" value="Unassembled WGS sequence"/>
</dbReference>
<evidence type="ECO:0000313" key="5">
    <source>
        <dbReference type="EnsemblFungi" id="FOXG_11416P0"/>
    </source>
</evidence>
<dbReference type="VEuPathDB" id="FungiDB:FOXG_11416"/>
<dbReference type="Pfam" id="PF16541">
    <property type="entry name" value="AltA1"/>
    <property type="match status" value="1"/>
</dbReference>
<keyword evidence="2" id="KW-0964">Secreted</keyword>
<dbReference type="InterPro" id="IPR032382">
    <property type="entry name" value="AltA1"/>
</dbReference>
<evidence type="ECO:0000256" key="4">
    <source>
        <dbReference type="ARBA" id="ARBA00023157"/>
    </source>
</evidence>
<protein>
    <submittedName>
        <fullName evidence="5">Uncharacterized protein</fullName>
    </submittedName>
</protein>